<name>A0A8S3SZM1_MYTED</name>
<evidence type="ECO:0000256" key="1">
    <source>
        <dbReference type="ARBA" id="ARBA00022898"/>
    </source>
</evidence>
<reference evidence="4" key="1">
    <citation type="submission" date="2021-03" db="EMBL/GenBank/DDBJ databases">
        <authorList>
            <person name="Bekaert M."/>
        </authorList>
    </citation>
    <scope>NUCLEOTIDE SEQUENCE</scope>
</reference>
<dbReference type="InterPro" id="IPR000192">
    <property type="entry name" value="Aminotrans_V_dom"/>
</dbReference>
<keyword evidence="2" id="KW-0472">Membrane</keyword>
<dbReference type="PANTHER" id="PTHR43092:SF2">
    <property type="entry name" value="HERCYNYLCYSTEINE SULFOXIDE LYASE"/>
    <property type="match status" value="1"/>
</dbReference>
<comment type="caution">
    <text evidence="4">The sequence shown here is derived from an EMBL/GenBank/DDBJ whole genome shotgun (WGS) entry which is preliminary data.</text>
</comment>
<feature type="transmembrane region" description="Helical" evidence="2">
    <location>
        <begin position="85"/>
        <end position="106"/>
    </location>
</feature>
<keyword evidence="2" id="KW-0812">Transmembrane</keyword>
<dbReference type="Proteomes" id="UP000683360">
    <property type="component" value="Unassembled WGS sequence"/>
</dbReference>
<keyword evidence="1" id="KW-0663">Pyridoxal phosphate</keyword>
<evidence type="ECO:0000313" key="4">
    <source>
        <dbReference type="EMBL" id="CAG2226957.1"/>
    </source>
</evidence>
<dbReference type="Gene3D" id="3.40.640.10">
    <property type="entry name" value="Type I PLP-dependent aspartate aminotransferase-like (Major domain)"/>
    <property type="match status" value="1"/>
</dbReference>
<dbReference type="CDD" id="cd22823">
    <property type="entry name" value="Gal_Rha_Lectin"/>
    <property type="match status" value="2"/>
</dbReference>
<dbReference type="InterPro" id="IPR015421">
    <property type="entry name" value="PyrdxlP-dep_Trfase_major"/>
</dbReference>
<dbReference type="AlphaFoldDB" id="A0A8S3SZM1"/>
<evidence type="ECO:0000313" key="5">
    <source>
        <dbReference type="Proteomes" id="UP000683360"/>
    </source>
</evidence>
<evidence type="ECO:0000259" key="3">
    <source>
        <dbReference type="Pfam" id="PF00266"/>
    </source>
</evidence>
<dbReference type="OrthoDB" id="5978656at2759"/>
<evidence type="ECO:0000256" key="2">
    <source>
        <dbReference type="SAM" id="Phobius"/>
    </source>
</evidence>
<organism evidence="4 5">
    <name type="scientific">Mytilus edulis</name>
    <name type="common">Blue mussel</name>
    <dbReference type="NCBI Taxonomy" id="6550"/>
    <lineage>
        <taxon>Eukaryota</taxon>
        <taxon>Metazoa</taxon>
        <taxon>Spiralia</taxon>
        <taxon>Lophotrochozoa</taxon>
        <taxon>Mollusca</taxon>
        <taxon>Bivalvia</taxon>
        <taxon>Autobranchia</taxon>
        <taxon>Pteriomorphia</taxon>
        <taxon>Mytilida</taxon>
        <taxon>Mytiloidea</taxon>
        <taxon>Mytilidae</taxon>
        <taxon>Mytilinae</taxon>
        <taxon>Mytilus</taxon>
    </lineage>
</organism>
<dbReference type="InterPro" id="IPR015424">
    <property type="entry name" value="PyrdxlP-dep_Trfase"/>
</dbReference>
<feature type="domain" description="Aminotransferase class V" evidence="3">
    <location>
        <begin position="455"/>
        <end position="584"/>
    </location>
</feature>
<dbReference type="SUPFAM" id="SSF53383">
    <property type="entry name" value="PLP-dependent transferases"/>
    <property type="match status" value="1"/>
</dbReference>
<dbReference type="EMBL" id="CAJPWZ010001947">
    <property type="protein sequence ID" value="CAG2226957.1"/>
    <property type="molecule type" value="Genomic_DNA"/>
</dbReference>
<protein>
    <recommendedName>
        <fullName evidence="3">Aminotransferase class V domain-containing protein</fullName>
    </recommendedName>
</protein>
<feature type="transmembrane region" description="Helical" evidence="2">
    <location>
        <begin position="372"/>
        <end position="396"/>
    </location>
</feature>
<keyword evidence="5" id="KW-1185">Reference proteome</keyword>
<dbReference type="PANTHER" id="PTHR43092">
    <property type="entry name" value="L-CYSTEINE DESULFHYDRASE"/>
    <property type="match status" value="1"/>
</dbReference>
<dbReference type="Pfam" id="PF00266">
    <property type="entry name" value="Aminotran_5"/>
    <property type="match status" value="1"/>
</dbReference>
<keyword evidence="2" id="KW-1133">Transmembrane helix</keyword>
<gene>
    <name evidence="4" type="ORF">MEDL_40003</name>
</gene>
<proteinExistence type="predicted"/>
<sequence>MQILCPRNEIIKILDVWENSINACPAYNNTHQSNTSYVHYNCDGKHSCTIPTHYGYGILSVYFYCRVSEGNALTDKEKKPFPGGVVAGGIAGGIIILFVTFGVLLYRRKHIDCLQSKRNVPYESSTVRETNDRHYTSIELSPDTKHDKSADEQFMGNTRQMYENAAHIMQAHARETYYNQPNYSYNETPYQLFSSSGKCITIANDTTGIIKCGPSQHIHMENIWLGNNNCLSQRTGVYVYKDAIQNITCQNVSICTVPFVSGIHKYLNIHYQCTGCLSVPPNNQRVISCPEHTTINVHDVWSSMKHGCPAYNQIHKIYIRNFKIHCEGGVDCTIYNSHSYTILSLYFHCEEITISEGNALTDKEKKPFPGGAVAGGIAGGIIILFVTFGVLLYRYYYKSCICNNDDCTFINHGAFWRCSQTSHGNSTEVAGSHRERQPLRFFDRELIPHLVYISRRLAKFVGCDPSDLVLVTNATTAINTVVKGTSLQKGDTVYMLSTTYGAVKKLLKWQCELTGAVLQEETVTLPVTGNQQIVDLVRKSLKKGTKLAVFDHIPSNTPFILPIKELVDICREKNVPVLIDGAHGLHDYSPFLALHTVIDFWDSVGPSKIRQYMYGLCKKACNLLLKKWETSLAAPEEMFGCMALVEIPPDVYRNTTKIEYSNAESLQNQLYHQFNIEVPIKCVDGVLYVRISCHIYNDLSDYEKLGEAVLRIKNGQSDSKKQKLNCE</sequence>
<accession>A0A8S3SZM1</accession>